<evidence type="ECO:0000259" key="9">
    <source>
        <dbReference type="SMART" id="SM00906"/>
    </source>
</evidence>
<evidence type="ECO:0000256" key="4">
    <source>
        <dbReference type="ARBA" id="ARBA00023125"/>
    </source>
</evidence>
<dbReference type="PANTHER" id="PTHR46910:SF37">
    <property type="entry name" value="ZN(II)2CYS6 TRANSCRIPTION FACTOR (EUROFUNG)"/>
    <property type="match status" value="1"/>
</dbReference>
<dbReference type="GO" id="GO:0006351">
    <property type="term" value="P:DNA-templated transcription"/>
    <property type="evidence" value="ECO:0007669"/>
    <property type="project" value="InterPro"/>
</dbReference>
<dbReference type="Pfam" id="PF04082">
    <property type="entry name" value="Fungal_trans"/>
    <property type="match status" value="1"/>
</dbReference>
<dbReference type="SMART" id="SM00906">
    <property type="entry name" value="Fungal_trans"/>
    <property type="match status" value="1"/>
</dbReference>
<keyword evidence="5" id="KW-0804">Transcription</keyword>
<feature type="coiled-coil region" evidence="7">
    <location>
        <begin position="27"/>
        <end position="54"/>
    </location>
</feature>
<evidence type="ECO:0000256" key="1">
    <source>
        <dbReference type="ARBA" id="ARBA00004123"/>
    </source>
</evidence>
<evidence type="ECO:0000313" key="10">
    <source>
        <dbReference type="EMBL" id="CUS22518.1"/>
    </source>
</evidence>
<keyword evidence="3" id="KW-0805">Transcription regulation</keyword>
<dbReference type="GO" id="GO:0003677">
    <property type="term" value="F:DNA binding"/>
    <property type="evidence" value="ECO:0007669"/>
    <property type="project" value="UniProtKB-KW"/>
</dbReference>
<dbReference type="GO" id="GO:0008270">
    <property type="term" value="F:zinc ion binding"/>
    <property type="evidence" value="ECO:0007669"/>
    <property type="project" value="InterPro"/>
</dbReference>
<name>A0A0P1KS40_9SACH</name>
<proteinExistence type="predicted"/>
<keyword evidence="4" id="KW-0238">DNA-binding</keyword>
<evidence type="ECO:0000256" key="8">
    <source>
        <dbReference type="SAM" id="MobiDB-lite"/>
    </source>
</evidence>
<dbReference type="GO" id="GO:0003700">
    <property type="term" value="F:DNA-binding transcription factor activity"/>
    <property type="evidence" value="ECO:0007669"/>
    <property type="project" value="InterPro"/>
</dbReference>
<evidence type="ECO:0000256" key="3">
    <source>
        <dbReference type="ARBA" id="ARBA00023015"/>
    </source>
</evidence>
<feature type="domain" description="Xylanolytic transcriptional activator regulatory" evidence="9">
    <location>
        <begin position="339"/>
        <end position="412"/>
    </location>
</feature>
<dbReference type="GO" id="GO:0005634">
    <property type="term" value="C:nucleus"/>
    <property type="evidence" value="ECO:0007669"/>
    <property type="project" value="UniProtKB-SubCell"/>
</dbReference>
<evidence type="ECO:0000256" key="5">
    <source>
        <dbReference type="ARBA" id="ARBA00023163"/>
    </source>
</evidence>
<evidence type="ECO:0000313" key="11">
    <source>
        <dbReference type="Proteomes" id="UP000236544"/>
    </source>
</evidence>
<evidence type="ECO:0000256" key="2">
    <source>
        <dbReference type="ARBA" id="ARBA00022833"/>
    </source>
</evidence>
<sequence length="738" mass="83250">MTQPRCTSQCVEDMSDLIENCNPGGNKANKANEFKRILEKIESLENEVIALTEQLRTNASGASLQQRKRKRRERPSGKVWSSKRKPASISLQRVSSLDLLANVVLQVNGREEPQGLKPKAEELPNTLKYTENFSLKEVPNFAYSGDFGVFSSYAVLTPKGLEWIRSKSINCEEEIGHLGNWYSQFLQSKKSEILFPLPIALQPQPELAVFKALIQVFEKSRLHTMSFAFLDGIETLFKETLRGDAKSLKASSHIVLNVALALVCHFQQHSSKTPIEGVSNSVMETMHNLEALVEMEDNFISNALFYYHQVSVMPEGILTLQAMLALLAYTDFTGALHASYIMVTLAIRLAQDLGLHAEITYEGLDVAEDIRRRKMWGLCRYFDLKLSMILGRPPVVANYDTTTSFANCGTYLGLLAEVCAGTSAKPPTCEISFAKKLLHLVVKETGFDLYAGFHIFRLVRVASRVYSQLYAPSTTTNLKKHLASAQVLLAEMESFRLSLPDGMRPLGPVKEEVIADIIKVSNLPPTMTQVLIYSIHFLFYMNLMFIQKALFKTQVYLKENGDYKETPFYESVRTARQALSLVVDLFEPDMNGYFKPFQWTISMAFFEVFVYTLSKQQDLQEFEQDIQLMAHVQCDFFTHYDSIDAVVGPCAHAHRQNTLPSPNKLNNFKYMINVLRKTFCARFGRDVQLTSAQRECLQYNDSNVAATPGHGISSPSMNPFSGVDNMEFFGLDANMLGF</sequence>
<dbReference type="Proteomes" id="UP000236544">
    <property type="component" value="Unassembled WGS sequence"/>
</dbReference>
<dbReference type="AlphaFoldDB" id="A0A0P1KS40"/>
<keyword evidence="2" id="KW-0862">Zinc</keyword>
<evidence type="ECO:0000256" key="6">
    <source>
        <dbReference type="ARBA" id="ARBA00023242"/>
    </source>
</evidence>
<protein>
    <submittedName>
        <fullName evidence="10">LAQU0S05e07184g1_1</fullName>
    </submittedName>
</protein>
<feature type="region of interest" description="Disordered" evidence="8">
    <location>
        <begin position="60"/>
        <end position="85"/>
    </location>
</feature>
<dbReference type="PANTHER" id="PTHR46910">
    <property type="entry name" value="TRANSCRIPTION FACTOR PDR1"/>
    <property type="match status" value="1"/>
</dbReference>
<accession>A0A0P1KS40</accession>
<reference evidence="11" key="1">
    <citation type="submission" date="2015-10" db="EMBL/GenBank/DDBJ databases">
        <authorList>
            <person name="Devillers H."/>
        </authorList>
    </citation>
    <scope>NUCLEOTIDE SEQUENCE [LARGE SCALE GENOMIC DNA]</scope>
</reference>
<keyword evidence="6" id="KW-0539">Nucleus</keyword>
<keyword evidence="11" id="KW-1185">Reference proteome</keyword>
<dbReference type="InterPro" id="IPR007219">
    <property type="entry name" value="XnlR_reg_dom"/>
</dbReference>
<dbReference type="InterPro" id="IPR050987">
    <property type="entry name" value="AtrR-like"/>
</dbReference>
<comment type="subcellular location">
    <subcellularLocation>
        <location evidence="1">Nucleus</location>
    </subcellularLocation>
</comment>
<dbReference type="CDD" id="cd12148">
    <property type="entry name" value="fungal_TF_MHR"/>
    <property type="match status" value="1"/>
</dbReference>
<gene>
    <name evidence="10" type="ORF">LAQU0_S05e07184g</name>
</gene>
<organism evidence="10 11">
    <name type="scientific">Lachancea quebecensis</name>
    <dbReference type="NCBI Taxonomy" id="1654605"/>
    <lineage>
        <taxon>Eukaryota</taxon>
        <taxon>Fungi</taxon>
        <taxon>Dikarya</taxon>
        <taxon>Ascomycota</taxon>
        <taxon>Saccharomycotina</taxon>
        <taxon>Saccharomycetes</taxon>
        <taxon>Saccharomycetales</taxon>
        <taxon>Saccharomycetaceae</taxon>
        <taxon>Lachancea</taxon>
    </lineage>
</organism>
<evidence type="ECO:0000256" key="7">
    <source>
        <dbReference type="SAM" id="Coils"/>
    </source>
</evidence>
<keyword evidence="7" id="KW-0175">Coiled coil</keyword>
<dbReference type="OrthoDB" id="2399539at2759"/>
<dbReference type="EMBL" id="LN890537">
    <property type="protein sequence ID" value="CUS22518.1"/>
    <property type="molecule type" value="Genomic_DNA"/>
</dbReference>